<evidence type="ECO:0000256" key="3">
    <source>
        <dbReference type="ARBA" id="ARBA00022833"/>
    </source>
</evidence>
<evidence type="ECO:0008006" key="11">
    <source>
        <dbReference type="Google" id="ProtNLM"/>
    </source>
</evidence>
<dbReference type="InterPro" id="IPR037275">
    <property type="entry name" value="Znf_CTCHY_sf"/>
</dbReference>
<evidence type="ECO:0000256" key="1">
    <source>
        <dbReference type="ARBA" id="ARBA00022723"/>
    </source>
</evidence>
<dbReference type="GO" id="GO:0008270">
    <property type="term" value="F:zinc ion binding"/>
    <property type="evidence" value="ECO:0007669"/>
    <property type="project" value="UniProtKB-KW"/>
</dbReference>
<protein>
    <recommendedName>
        <fullName evidence="11">Zf-CHY-domain-containing protein</fullName>
    </recommendedName>
</protein>
<feature type="compositionally biased region" description="Low complexity" evidence="5">
    <location>
        <begin position="174"/>
        <end position="186"/>
    </location>
</feature>
<dbReference type="PROSITE" id="PS51266">
    <property type="entry name" value="ZF_CHY"/>
    <property type="match status" value="1"/>
</dbReference>
<keyword evidence="1" id="KW-0479">Metal-binding</keyword>
<evidence type="ECO:0000313" key="10">
    <source>
        <dbReference type="Proteomes" id="UP000800235"/>
    </source>
</evidence>
<dbReference type="PANTHER" id="PTHR21319:SF0">
    <property type="entry name" value="AND RING FINGER DOMAIN PROTEIN, PUTATIVE (AFU_ORTHOLOGUE AFUA_1G08900)-RELATED"/>
    <property type="match status" value="1"/>
</dbReference>
<dbReference type="Pfam" id="PF05495">
    <property type="entry name" value="zf-CHY"/>
    <property type="match status" value="1"/>
</dbReference>
<feature type="region of interest" description="Disordered" evidence="5">
    <location>
        <begin position="247"/>
        <end position="308"/>
    </location>
</feature>
<dbReference type="Proteomes" id="UP000800235">
    <property type="component" value="Unassembled WGS sequence"/>
</dbReference>
<dbReference type="GO" id="GO:0061630">
    <property type="term" value="F:ubiquitin protein ligase activity"/>
    <property type="evidence" value="ECO:0007669"/>
    <property type="project" value="TreeGrafter"/>
</dbReference>
<feature type="domain" description="RING-type" evidence="6">
    <location>
        <begin position="461"/>
        <end position="503"/>
    </location>
</feature>
<feature type="compositionally biased region" description="Acidic residues" evidence="5">
    <location>
        <begin position="705"/>
        <end position="759"/>
    </location>
</feature>
<dbReference type="SUPFAM" id="SSF57850">
    <property type="entry name" value="RING/U-box"/>
    <property type="match status" value="1"/>
</dbReference>
<dbReference type="AlphaFoldDB" id="A0A9P4NE37"/>
<evidence type="ECO:0000256" key="5">
    <source>
        <dbReference type="SAM" id="MobiDB-lite"/>
    </source>
</evidence>
<dbReference type="Pfam" id="PF13639">
    <property type="entry name" value="zf-RING_2"/>
    <property type="match status" value="1"/>
</dbReference>
<feature type="region of interest" description="Disordered" evidence="5">
    <location>
        <begin position="627"/>
        <end position="655"/>
    </location>
</feature>
<dbReference type="InterPro" id="IPR001841">
    <property type="entry name" value="Znf_RING"/>
</dbReference>
<feature type="compositionally biased region" description="Polar residues" evidence="5">
    <location>
        <begin position="273"/>
        <end position="299"/>
    </location>
</feature>
<keyword evidence="3" id="KW-0862">Zinc</keyword>
<name>A0A9P4NE37_9PEZI</name>
<dbReference type="SUPFAM" id="SSF161219">
    <property type="entry name" value="CHY zinc finger-like"/>
    <property type="match status" value="1"/>
</dbReference>
<dbReference type="InterPro" id="IPR008913">
    <property type="entry name" value="Znf_CHY"/>
</dbReference>
<dbReference type="PROSITE" id="PS50089">
    <property type="entry name" value="ZF_RING_2"/>
    <property type="match status" value="1"/>
</dbReference>
<dbReference type="SMART" id="SM00184">
    <property type="entry name" value="RING"/>
    <property type="match status" value="1"/>
</dbReference>
<dbReference type="InterPro" id="IPR013083">
    <property type="entry name" value="Znf_RING/FYVE/PHD"/>
</dbReference>
<feature type="region of interest" description="Disordered" evidence="5">
    <location>
        <begin position="157"/>
        <end position="211"/>
    </location>
</feature>
<evidence type="ECO:0000259" key="7">
    <source>
        <dbReference type="PROSITE" id="PS51266"/>
    </source>
</evidence>
<evidence type="ECO:0000256" key="4">
    <source>
        <dbReference type="PROSITE-ProRule" id="PRU00601"/>
    </source>
</evidence>
<feature type="region of interest" description="Disordered" evidence="5">
    <location>
        <begin position="702"/>
        <end position="768"/>
    </location>
</feature>
<keyword evidence="10" id="KW-1185">Reference proteome</keyword>
<dbReference type="GO" id="GO:0006511">
    <property type="term" value="P:ubiquitin-dependent protein catabolic process"/>
    <property type="evidence" value="ECO:0007669"/>
    <property type="project" value="TreeGrafter"/>
</dbReference>
<accession>A0A9P4NE37</accession>
<dbReference type="OrthoDB" id="411372at2759"/>
<dbReference type="InterPro" id="IPR039512">
    <property type="entry name" value="RCHY1_zinc-ribbon"/>
</dbReference>
<dbReference type="Gene3D" id="3.30.40.10">
    <property type="entry name" value="Zinc/RING finger domain, C3HC4 (zinc finger)"/>
    <property type="match status" value="1"/>
</dbReference>
<evidence type="ECO:0000259" key="6">
    <source>
        <dbReference type="PROSITE" id="PS50089"/>
    </source>
</evidence>
<dbReference type="PANTHER" id="PTHR21319">
    <property type="entry name" value="RING FINGER AND CHY ZINC FINGER DOMAIN-CONTAINING PROTEIN 1"/>
    <property type="match status" value="1"/>
</dbReference>
<dbReference type="InterPro" id="IPR017921">
    <property type="entry name" value="Znf_CTCHY"/>
</dbReference>
<feature type="domain" description="CHY-type" evidence="7">
    <location>
        <begin position="324"/>
        <end position="392"/>
    </location>
</feature>
<evidence type="ECO:0000313" key="9">
    <source>
        <dbReference type="EMBL" id="KAF2416398.1"/>
    </source>
</evidence>
<comment type="caution">
    <text evidence="9">The sequence shown here is derived from an EMBL/GenBank/DDBJ whole genome shotgun (WGS) entry which is preliminary data.</text>
</comment>
<sequence length="768" mass="85363">MSSLISSFIIEPVVRQARRFSNAPTQAHIPVQSHVKKSKLRSGDEVTIIEGIGAAHCEIISQDACEAVIGPGIGEGVPESRILDAGFVPTTRTSPTTLVPGLISVPISIQHADVISDNAVEDSITSELQENITGQDFGAVTSTTDDTAILDEELEEFPSNPASDPPDIMDNEHSSTPSSPRLSRNSTLRRTRPTLASRENTASSLPADDGMRLMRQRIHAIRELAETPEDKARRMHDLMTAEWQAAQFQFRPESPASITSQDRERERPFLASSPLSTSITPNSPRSITSLPNNPANPYNITPEDLQPSYRPIPADSSSDEDITPPVLSLGCSHYKRNVKIQCYDCKSWHTCRHCHDSAQHSHHLNRKATENMLCMLCGTAQPAGQWCKGCGEKTAWYYCDICKLWDDDSTKGIYHCGDCGICRRGEGLGKDFVHCKKCNVCISISHYPMHTCIENATDSNCPLCLDYMFTSPHEIVAMPCGHYLHHACYSQLMLSSYQCPICKRSAVNMETQWRKLDEEIRRQPMPREFEDARMEVRCNDCGGRSAVGFHWLGCRCAVCDGFNTVEVRMIGDTAVQRGVEDFATQARERREAEQRNWANNPRNFDIPRRVNAPLNVRPYFEAMDDSAALERPSSARSGDSGFGMPSLPNMPNMPNLPNLNPYEMLARVSRGLSPIRHYFDGEIIDAVPIRFRGGNAGEAERDWVDDGEWWVDSEEDDSSDGSEGSDDSEDGSGSEEDDDDTDEEEIVHEGDDDDGDGGELELSLFGHR</sequence>
<organism evidence="9 10">
    <name type="scientific">Tothia fuscella</name>
    <dbReference type="NCBI Taxonomy" id="1048955"/>
    <lineage>
        <taxon>Eukaryota</taxon>
        <taxon>Fungi</taxon>
        <taxon>Dikarya</taxon>
        <taxon>Ascomycota</taxon>
        <taxon>Pezizomycotina</taxon>
        <taxon>Dothideomycetes</taxon>
        <taxon>Pleosporomycetidae</taxon>
        <taxon>Venturiales</taxon>
        <taxon>Cylindrosympodiaceae</taxon>
        <taxon>Tothia</taxon>
    </lineage>
</organism>
<feature type="domain" description="CTCHY-type" evidence="8">
    <location>
        <begin position="394"/>
        <end position="460"/>
    </location>
</feature>
<reference evidence="9" key="1">
    <citation type="journal article" date="2020" name="Stud. Mycol.">
        <title>101 Dothideomycetes genomes: a test case for predicting lifestyles and emergence of pathogens.</title>
        <authorList>
            <person name="Haridas S."/>
            <person name="Albert R."/>
            <person name="Binder M."/>
            <person name="Bloem J."/>
            <person name="Labutti K."/>
            <person name="Salamov A."/>
            <person name="Andreopoulos B."/>
            <person name="Baker S."/>
            <person name="Barry K."/>
            <person name="Bills G."/>
            <person name="Bluhm B."/>
            <person name="Cannon C."/>
            <person name="Castanera R."/>
            <person name="Culley D."/>
            <person name="Daum C."/>
            <person name="Ezra D."/>
            <person name="Gonzalez J."/>
            <person name="Henrissat B."/>
            <person name="Kuo A."/>
            <person name="Liang C."/>
            <person name="Lipzen A."/>
            <person name="Lutzoni F."/>
            <person name="Magnuson J."/>
            <person name="Mondo S."/>
            <person name="Nolan M."/>
            <person name="Ohm R."/>
            <person name="Pangilinan J."/>
            <person name="Park H.-J."/>
            <person name="Ramirez L."/>
            <person name="Alfaro M."/>
            <person name="Sun H."/>
            <person name="Tritt A."/>
            <person name="Yoshinaga Y."/>
            <person name="Zwiers L.-H."/>
            <person name="Turgeon B."/>
            <person name="Goodwin S."/>
            <person name="Spatafora J."/>
            <person name="Crous P."/>
            <person name="Grigoriev I."/>
        </authorList>
    </citation>
    <scope>NUCLEOTIDE SEQUENCE</scope>
    <source>
        <strain evidence="9">CBS 130266</strain>
    </source>
</reference>
<evidence type="ECO:0000259" key="8">
    <source>
        <dbReference type="PROSITE" id="PS51270"/>
    </source>
</evidence>
<dbReference type="InterPro" id="IPR037274">
    <property type="entry name" value="Znf_CHY_sf"/>
</dbReference>
<dbReference type="Gene3D" id="2.20.28.10">
    <property type="match status" value="1"/>
</dbReference>
<dbReference type="PROSITE" id="PS51270">
    <property type="entry name" value="ZF_CTCHY"/>
    <property type="match status" value="1"/>
</dbReference>
<feature type="compositionally biased region" description="Low complexity" evidence="5">
    <location>
        <begin position="644"/>
        <end position="655"/>
    </location>
</feature>
<gene>
    <name evidence="9" type="ORF">EJ08DRAFT_666706</name>
</gene>
<dbReference type="GO" id="GO:0016567">
    <property type="term" value="P:protein ubiquitination"/>
    <property type="evidence" value="ECO:0007669"/>
    <property type="project" value="TreeGrafter"/>
</dbReference>
<dbReference type="EMBL" id="MU007161">
    <property type="protein sequence ID" value="KAF2416398.1"/>
    <property type="molecule type" value="Genomic_DNA"/>
</dbReference>
<dbReference type="Pfam" id="PF14599">
    <property type="entry name" value="zinc_ribbon_6"/>
    <property type="match status" value="1"/>
</dbReference>
<evidence type="ECO:0000256" key="2">
    <source>
        <dbReference type="ARBA" id="ARBA00022771"/>
    </source>
</evidence>
<proteinExistence type="predicted"/>
<keyword evidence="2 4" id="KW-0863">Zinc-finger</keyword>
<dbReference type="CDD" id="cd16464">
    <property type="entry name" value="RING-H2_Pirh2-like"/>
    <property type="match status" value="1"/>
</dbReference>
<dbReference type="SUPFAM" id="SSF161245">
    <property type="entry name" value="Zinc hairpin stack"/>
    <property type="match status" value="1"/>
</dbReference>
<dbReference type="GO" id="GO:0005634">
    <property type="term" value="C:nucleus"/>
    <property type="evidence" value="ECO:0007669"/>
    <property type="project" value="TreeGrafter"/>
</dbReference>